<evidence type="ECO:0000313" key="3">
    <source>
        <dbReference type="Proteomes" id="UP000236333"/>
    </source>
</evidence>
<evidence type="ECO:0000256" key="1">
    <source>
        <dbReference type="SAM" id="MobiDB-lite"/>
    </source>
</evidence>
<dbReference type="AlphaFoldDB" id="A0A2J8A169"/>
<keyword evidence="3" id="KW-1185">Reference proteome</keyword>
<protein>
    <submittedName>
        <fullName evidence="2">Uncharacterized protein</fullName>
    </submittedName>
</protein>
<comment type="caution">
    <text evidence="2">The sequence shown here is derived from an EMBL/GenBank/DDBJ whole genome shotgun (WGS) entry which is preliminary data.</text>
</comment>
<organism evidence="2 3">
    <name type="scientific">Tetrabaena socialis</name>
    <dbReference type="NCBI Taxonomy" id="47790"/>
    <lineage>
        <taxon>Eukaryota</taxon>
        <taxon>Viridiplantae</taxon>
        <taxon>Chlorophyta</taxon>
        <taxon>core chlorophytes</taxon>
        <taxon>Chlorophyceae</taxon>
        <taxon>CS clade</taxon>
        <taxon>Chlamydomonadales</taxon>
        <taxon>Tetrabaenaceae</taxon>
        <taxon>Tetrabaena</taxon>
    </lineage>
</organism>
<gene>
    <name evidence="2" type="ORF">TSOC_007416</name>
</gene>
<evidence type="ECO:0000313" key="2">
    <source>
        <dbReference type="EMBL" id="PNH06238.1"/>
    </source>
</evidence>
<dbReference type="EMBL" id="PGGS01000248">
    <property type="protein sequence ID" value="PNH06238.1"/>
    <property type="molecule type" value="Genomic_DNA"/>
</dbReference>
<reference evidence="2 3" key="1">
    <citation type="journal article" date="2017" name="Mol. Biol. Evol.">
        <title>The 4-celled Tetrabaena socialis nuclear genome reveals the essential components for genetic control of cell number at the origin of multicellularity in the volvocine lineage.</title>
        <authorList>
            <person name="Featherston J."/>
            <person name="Arakaki Y."/>
            <person name="Hanschen E.R."/>
            <person name="Ferris P.J."/>
            <person name="Michod R.E."/>
            <person name="Olson B.J.S.C."/>
            <person name="Nozaki H."/>
            <person name="Durand P.M."/>
        </authorList>
    </citation>
    <scope>NUCLEOTIDE SEQUENCE [LARGE SCALE GENOMIC DNA]</scope>
    <source>
        <strain evidence="2 3">NIES-571</strain>
    </source>
</reference>
<accession>A0A2J8A169</accession>
<sequence>MASSLQSLPLKSRPSAIHAPKKPSYMLPHVGQPTQRQHSGSVGNVRDPQEVIGKPHPAVNMARGNLTPLPR</sequence>
<dbReference type="Proteomes" id="UP000236333">
    <property type="component" value="Unassembled WGS sequence"/>
</dbReference>
<feature type="compositionally biased region" description="Polar residues" evidence="1">
    <location>
        <begin position="32"/>
        <end position="42"/>
    </location>
</feature>
<name>A0A2J8A169_9CHLO</name>
<proteinExistence type="predicted"/>
<feature type="region of interest" description="Disordered" evidence="1">
    <location>
        <begin position="1"/>
        <end position="71"/>
    </location>
</feature>